<keyword evidence="3" id="KW-1185">Reference proteome</keyword>
<dbReference type="Proteomes" id="UP000218702">
    <property type="component" value="Chromosome"/>
</dbReference>
<dbReference type="EMBL" id="AP018316">
    <property type="protein sequence ID" value="BAZ84648.1"/>
    <property type="molecule type" value="Genomic_DNA"/>
</dbReference>
<dbReference type="CDD" id="cd06259">
    <property type="entry name" value="YdcF-like"/>
    <property type="match status" value="1"/>
</dbReference>
<dbReference type="AlphaFoldDB" id="A0A1Z4UZG7"/>
<evidence type="ECO:0000259" key="1">
    <source>
        <dbReference type="Pfam" id="PF02698"/>
    </source>
</evidence>
<dbReference type="Pfam" id="PF02698">
    <property type="entry name" value="DUF218"/>
    <property type="match status" value="1"/>
</dbReference>
<reference evidence="2 3" key="1">
    <citation type="submission" date="2017-06" db="EMBL/GenBank/DDBJ databases">
        <title>Genome sequencing of cyanobaciteial culture collection at National Institute for Environmental Studies (NIES).</title>
        <authorList>
            <person name="Hirose Y."/>
            <person name="Shimura Y."/>
            <person name="Fujisawa T."/>
            <person name="Nakamura Y."/>
            <person name="Kawachi M."/>
        </authorList>
    </citation>
    <scope>NUCLEOTIDE SEQUENCE [LARGE SCALE GENOMIC DNA]</scope>
    <source>
        <strain evidence="2 3">NIES-806</strain>
    </source>
</reference>
<dbReference type="Gene3D" id="3.40.50.620">
    <property type="entry name" value="HUPs"/>
    <property type="match status" value="1"/>
</dbReference>
<dbReference type="InterPro" id="IPR051599">
    <property type="entry name" value="Cell_Envelope_Assoc"/>
</dbReference>
<dbReference type="GO" id="GO:0005886">
    <property type="term" value="C:plasma membrane"/>
    <property type="evidence" value="ECO:0007669"/>
    <property type="project" value="TreeGrafter"/>
</dbReference>
<dbReference type="KEGG" id="dcm:NIES806_08390"/>
<gene>
    <name evidence="2" type="ORF">NIES806_08390</name>
</gene>
<dbReference type="PANTHER" id="PTHR30336:SF20">
    <property type="entry name" value="DUF218 DOMAIN-CONTAINING PROTEIN"/>
    <property type="match status" value="1"/>
</dbReference>
<feature type="domain" description="DUF218" evidence="1">
    <location>
        <begin position="55"/>
        <end position="157"/>
    </location>
</feature>
<dbReference type="PANTHER" id="PTHR30336">
    <property type="entry name" value="INNER MEMBRANE PROTEIN, PROBABLE PERMEASE"/>
    <property type="match status" value="1"/>
</dbReference>
<evidence type="ECO:0000313" key="3">
    <source>
        <dbReference type="Proteomes" id="UP000218702"/>
    </source>
</evidence>
<name>A0A1Z4UZG7_9CYAN</name>
<accession>A0A1Z4UZG7</accession>
<protein>
    <recommendedName>
        <fullName evidence="1">DUF218 domain-containing protein</fullName>
    </recommendedName>
</protein>
<dbReference type="InterPro" id="IPR003848">
    <property type="entry name" value="DUF218"/>
</dbReference>
<organism evidence="2 3">
    <name type="scientific">Dolichospermum compactum NIES-806</name>
    <dbReference type="NCBI Taxonomy" id="1973481"/>
    <lineage>
        <taxon>Bacteria</taxon>
        <taxon>Bacillati</taxon>
        <taxon>Cyanobacteriota</taxon>
        <taxon>Cyanophyceae</taxon>
        <taxon>Nostocales</taxon>
        <taxon>Aphanizomenonaceae</taxon>
        <taxon>Dolichospermum</taxon>
        <taxon>Dolichospermum compactum</taxon>
    </lineage>
</organism>
<dbReference type="InterPro" id="IPR014729">
    <property type="entry name" value="Rossmann-like_a/b/a_fold"/>
</dbReference>
<proteinExistence type="predicted"/>
<evidence type="ECO:0000313" key="2">
    <source>
        <dbReference type="EMBL" id="BAZ84648.1"/>
    </source>
</evidence>
<sequence length="208" mass="23325">MVLIVKENSRPNRHTYRALNKLILTGKSVKFMACLLPLFIWWGCKAVQNQFVQPQAILVLGGSTRLLEREKFTAKLARQYPNIPIWISGGSPPQHTKKIFANAGVDTQRLNLDYEAVDTVTNFTTTVDELQYRGIKSVYLITSDFHMRRACIVGEIVLGSRGMNFKPVSVPSENSPEPIQKSIRDGARAIIWVATGYTGANYANKSRP</sequence>